<keyword evidence="5" id="KW-0862">Zinc</keyword>
<sequence>MGYRKEVIKMCIRPGKMKRTLQVHKCHCMFVPPQVLENLARKGIMEAVDSVHQSKLSREKREIRVTAVYELTSRKAAMQEFMSFEAVGTASRQVYDCQNQWKQRVNLIRGEDGSPADDDAANDVYDHAGRVRDYFIDVLGRNSIDDASMDIILNVHYGVKYQNAFWDGDEMTFGDGDGKIFTNFSKSLDVIAHELAHGVTQWTANLAYKGQSGALNEHFSDVFGSVITQHVEGQTADTADWLIGDEIMGPELKGEALRSMLEPGIAYDNELMGKDTQPGHMNDYYKGSADNYGVHINSGIPNKAFYLAATEMNLGTDKAALIWYNALQKLWPTANFNDAVKVIAQSAKDLANEGKVPKGSPQKVRAAFKAVGLPS</sequence>
<dbReference type="GO" id="GO:0006508">
    <property type="term" value="P:proteolysis"/>
    <property type="evidence" value="ECO:0007669"/>
    <property type="project" value="UniProtKB-KW"/>
</dbReference>
<dbReference type="Proteomes" id="UP000218615">
    <property type="component" value="Unassembled WGS sequence"/>
</dbReference>
<dbReference type="Gene3D" id="1.10.390.10">
    <property type="entry name" value="Neutral Protease Domain 2"/>
    <property type="match status" value="1"/>
</dbReference>
<feature type="domain" description="Peptidase M4" evidence="7">
    <location>
        <begin position="92"/>
        <end position="201"/>
    </location>
</feature>
<dbReference type="InterPro" id="IPR052759">
    <property type="entry name" value="Metalloprotease_M4"/>
</dbReference>
<dbReference type="EC" id="3.4.24.-" evidence="9"/>
<gene>
    <name evidence="9" type="primary">prtS</name>
    <name evidence="9" type="ORF">MNV_1820003</name>
</gene>
<dbReference type="GO" id="GO:0004222">
    <property type="term" value="F:metalloendopeptidase activity"/>
    <property type="evidence" value="ECO:0007669"/>
    <property type="project" value="InterPro"/>
</dbReference>
<keyword evidence="10" id="KW-1185">Reference proteome</keyword>
<comment type="similarity">
    <text evidence="1">Belongs to the peptidase M4 family.</text>
</comment>
<keyword evidence="6" id="KW-0482">Metalloprotease</keyword>
<keyword evidence="4 9" id="KW-0378">Hydrolase</keyword>
<protein>
    <submittedName>
        <fullName evidence="9">Protease PrtS</fullName>
        <ecNumber evidence="9">3.4.24.-</ecNumber>
    </submittedName>
</protein>
<accession>A0A284VMI3</accession>
<dbReference type="CDD" id="cd09597">
    <property type="entry name" value="M4_TLP"/>
    <property type="match status" value="1"/>
</dbReference>
<dbReference type="Gene3D" id="3.10.170.10">
    <property type="match status" value="1"/>
</dbReference>
<dbReference type="PANTHER" id="PTHR43579">
    <property type="match status" value="1"/>
</dbReference>
<dbReference type="Pfam" id="PF01447">
    <property type="entry name" value="Peptidase_M4"/>
    <property type="match status" value="1"/>
</dbReference>
<dbReference type="InterPro" id="IPR001570">
    <property type="entry name" value="Peptidase_M4_C_domain"/>
</dbReference>
<evidence type="ECO:0000313" key="10">
    <source>
        <dbReference type="Proteomes" id="UP000218615"/>
    </source>
</evidence>
<keyword evidence="2 9" id="KW-0645">Protease</keyword>
<evidence type="ECO:0000256" key="5">
    <source>
        <dbReference type="ARBA" id="ARBA00022833"/>
    </source>
</evidence>
<evidence type="ECO:0000256" key="4">
    <source>
        <dbReference type="ARBA" id="ARBA00022801"/>
    </source>
</evidence>
<dbReference type="Pfam" id="PF02868">
    <property type="entry name" value="Peptidase_M4_C"/>
    <property type="match status" value="1"/>
</dbReference>
<name>A0A284VMI3_9EURY</name>
<dbReference type="InterPro" id="IPR023612">
    <property type="entry name" value="Peptidase_M4"/>
</dbReference>
<organism evidence="9 10">
    <name type="scientific">Candidatus Methanoperedens nitratireducens</name>
    <dbReference type="NCBI Taxonomy" id="1392998"/>
    <lineage>
        <taxon>Archaea</taxon>
        <taxon>Methanobacteriati</taxon>
        <taxon>Methanobacteriota</taxon>
        <taxon>Stenosarchaea group</taxon>
        <taxon>Methanomicrobia</taxon>
        <taxon>Methanosarcinales</taxon>
        <taxon>ANME-2 cluster</taxon>
        <taxon>Candidatus Methanoperedentaceae</taxon>
        <taxon>Candidatus Methanoperedens</taxon>
    </lineage>
</organism>
<dbReference type="EMBL" id="FZMP01000093">
    <property type="protein sequence ID" value="SNQ60462.1"/>
    <property type="molecule type" value="Genomic_DNA"/>
</dbReference>
<evidence type="ECO:0000259" key="8">
    <source>
        <dbReference type="Pfam" id="PF02868"/>
    </source>
</evidence>
<evidence type="ECO:0000256" key="6">
    <source>
        <dbReference type="ARBA" id="ARBA00023049"/>
    </source>
</evidence>
<dbReference type="InterPro" id="IPR013856">
    <property type="entry name" value="Peptidase_M4_domain"/>
</dbReference>
<dbReference type="GO" id="GO:0046872">
    <property type="term" value="F:metal ion binding"/>
    <property type="evidence" value="ECO:0007669"/>
    <property type="project" value="UniProtKB-KW"/>
</dbReference>
<evidence type="ECO:0000313" key="9">
    <source>
        <dbReference type="EMBL" id="SNQ60462.1"/>
    </source>
</evidence>
<feature type="domain" description="Peptidase M4 C-terminal" evidence="8">
    <location>
        <begin position="204"/>
        <end position="372"/>
    </location>
</feature>
<evidence type="ECO:0000259" key="7">
    <source>
        <dbReference type="Pfam" id="PF01447"/>
    </source>
</evidence>
<evidence type="ECO:0000256" key="2">
    <source>
        <dbReference type="ARBA" id="ARBA00022670"/>
    </source>
</evidence>
<keyword evidence="3" id="KW-0479">Metal-binding</keyword>
<evidence type="ECO:0000256" key="3">
    <source>
        <dbReference type="ARBA" id="ARBA00022723"/>
    </source>
</evidence>
<dbReference type="OrthoDB" id="133445at2157"/>
<dbReference type="AlphaFoldDB" id="A0A284VMI3"/>
<dbReference type="PANTHER" id="PTHR43579:SF1">
    <property type="entry name" value="NEUTRAL METALLOPROTEINASE"/>
    <property type="match status" value="1"/>
</dbReference>
<dbReference type="SUPFAM" id="SSF55486">
    <property type="entry name" value="Metalloproteases ('zincins'), catalytic domain"/>
    <property type="match status" value="1"/>
</dbReference>
<dbReference type="InterPro" id="IPR027268">
    <property type="entry name" value="Peptidase_M4/M1_CTD_sf"/>
</dbReference>
<evidence type="ECO:0000256" key="1">
    <source>
        <dbReference type="ARBA" id="ARBA00009388"/>
    </source>
</evidence>
<proteinExistence type="inferred from homology"/>
<dbReference type="PRINTS" id="PR00730">
    <property type="entry name" value="THERMOLYSIN"/>
</dbReference>
<reference evidence="10" key="1">
    <citation type="submission" date="2017-06" db="EMBL/GenBank/DDBJ databases">
        <authorList>
            <person name="Cremers G."/>
        </authorList>
    </citation>
    <scope>NUCLEOTIDE SEQUENCE [LARGE SCALE GENOMIC DNA]</scope>
</reference>